<feature type="domain" description="LCCL" evidence="2">
    <location>
        <begin position="309"/>
        <end position="361"/>
    </location>
</feature>
<dbReference type="Pfam" id="PF03815">
    <property type="entry name" value="LCCL"/>
    <property type="match status" value="1"/>
</dbReference>
<feature type="transmembrane region" description="Helical" evidence="1">
    <location>
        <begin position="388"/>
        <end position="404"/>
    </location>
</feature>
<reference evidence="3 4" key="1">
    <citation type="submission" date="2015-04" db="EMBL/GenBank/DDBJ databases">
        <title>Complete genome sequence of Schizopora paradoxa KUC8140, a cosmopolitan wood degrader in East Asia.</title>
        <authorList>
            <consortium name="DOE Joint Genome Institute"/>
            <person name="Min B."/>
            <person name="Park H."/>
            <person name="Jang Y."/>
            <person name="Kim J.-J."/>
            <person name="Kim K.H."/>
            <person name="Pangilinan J."/>
            <person name="Lipzen A."/>
            <person name="Riley R."/>
            <person name="Grigoriev I.V."/>
            <person name="Spatafora J.W."/>
            <person name="Choi I.-G."/>
        </authorList>
    </citation>
    <scope>NUCLEOTIDE SEQUENCE [LARGE SCALE GENOMIC DNA]</scope>
    <source>
        <strain evidence="3 4">KUC8140</strain>
    </source>
</reference>
<dbReference type="PROSITE" id="PS50820">
    <property type="entry name" value="LCCL"/>
    <property type="match status" value="1"/>
</dbReference>
<protein>
    <submittedName>
        <fullName evidence="3">LCCL domain-containing protein</fullName>
    </submittedName>
</protein>
<dbReference type="SUPFAM" id="SSF69848">
    <property type="entry name" value="LCCL domain"/>
    <property type="match status" value="1"/>
</dbReference>
<gene>
    <name evidence="3" type="ORF">SCHPADRAFT_913855</name>
</gene>
<dbReference type="InParanoid" id="A0A0H2S608"/>
<feature type="transmembrane region" description="Helical" evidence="1">
    <location>
        <begin position="474"/>
        <end position="495"/>
    </location>
</feature>
<dbReference type="PANTHER" id="PTHR31331">
    <property type="entry name" value="LCCL DOMAIN PROTEIN (AFU_ORTHOLOGUE AFUA_5G08630)"/>
    <property type="match status" value="1"/>
</dbReference>
<dbReference type="PANTHER" id="PTHR31331:SF1">
    <property type="entry name" value="CYSTEINE RICH SECRETORY PROTEIN LCCL DOMAIN CONTAINING 2"/>
    <property type="match status" value="1"/>
</dbReference>
<evidence type="ECO:0000313" key="4">
    <source>
        <dbReference type="Proteomes" id="UP000053477"/>
    </source>
</evidence>
<accession>A0A0H2S608</accession>
<feature type="transmembrane region" description="Helical" evidence="1">
    <location>
        <begin position="439"/>
        <end position="462"/>
    </location>
</feature>
<dbReference type="InterPro" id="IPR004043">
    <property type="entry name" value="LCCL"/>
</dbReference>
<dbReference type="InterPro" id="IPR051957">
    <property type="entry name" value="CRISP-LCCL_domain"/>
</dbReference>
<evidence type="ECO:0000259" key="2">
    <source>
        <dbReference type="PROSITE" id="PS50820"/>
    </source>
</evidence>
<feature type="transmembrane region" description="Helical" evidence="1">
    <location>
        <begin position="215"/>
        <end position="232"/>
    </location>
</feature>
<organism evidence="3 4">
    <name type="scientific">Schizopora paradoxa</name>
    <dbReference type="NCBI Taxonomy" id="27342"/>
    <lineage>
        <taxon>Eukaryota</taxon>
        <taxon>Fungi</taxon>
        <taxon>Dikarya</taxon>
        <taxon>Basidiomycota</taxon>
        <taxon>Agaricomycotina</taxon>
        <taxon>Agaricomycetes</taxon>
        <taxon>Hymenochaetales</taxon>
        <taxon>Schizoporaceae</taxon>
        <taxon>Schizopora</taxon>
    </lineage>
</organism>
<proteinExistence type="predicted"/>
<keyword evidence="1" id="KW-0812">Transmembrane</keyword>
<evidence type="ECO:0000313" key="3">
    <source>
        <dbReference type="EMBL" id="KLO17073.1"/>
    </source>
</evidence>
<evidence type="ECO:0000256" key="1">
    <source>
        <dbReference type="SAM" id="Phobius"/>
    </source>
</evidence>
<keyword evidence="1" id="KW-1133">Transmembrane helix</keyword>
<feature type="transmembrane region" description="Helical" evidence="1">
    <location>
        <begin position="507"/>
        <end position="525"/>
    </location>
</feature>
<dbReference type="Gene3D" id="2.170.130.20">
    <property type="entry name" value="LCCL-like domain"/>
    <property type="match status" value="1"/>
</dbReference>
<feature type="transmembrane region" description="Helical" evidence="1">
    <location>
        <begin position="409"/>
        <end position="427"/>
    </location>
</feature>
<keyword evidence="1" id="KW-0472">Membrane</keyword>
<feature type="transmembrane region" description="Helical" evidence="1">
    <location>
        <begin position="564"/>
        <end position="585"/>
    </location>
</feature>
<name>A0A0H2S608_9AGAM</name>
<dbReference type="AlphaFoldDB" id="A0A0H2S608"/>
<keyword evidence="4" id="KW-1185">Reference proteome</keyword>
<dbReference type="STRING" id="27342.A0A0H2S608"/>
<dbReference type="EMBL" id="KQ085909">
    <property type="protein sequence ID" value="KLO17073.1"/>
    <property type="molecule type" value="Genomic_DNA"/>
</dbReference>
<sequence>MAAPPELTTLDLSGTYVMNKTLSDDTDEILRLQGVSWFMRKLIASVTITLYVKHYKDADGNEHIDIEQIGSGGFKGNYEQRTLTWSEREVDDGIFGPVVGKSRRVAISELEYEWHKEGWLADTIEHNAIQAYAMSNTAKSGNTWIADGIWGFAEVNGERRHTRKVHFTGPKGEEINARLVYDYQPTPYLDVYGRRANITPESTLFRYTRRFTSPWLLILLVPAYIIALSFIVKAQFYDIPSDALVTCTSTYWLANDQCGLDGDSCLPQSNAQTKFEFKCPSQCKSVILLNPRTVGDEAVDRVPLIVGGGDANGTYRGDSFLCAAAMHAGLFSDSRGGCASLELTGEFTNFLGSTAHGLTSIGFPTIFPLSFRLTPNTSLSHCSDIRDVALAFNTIVTALLFFVLRPKPIILFWCLVCIGYWHVTFFSQPRSEPPPISDAFGTFLPALFVAYGFWRIAFRFVLPAFAHLPIERGIWYIGSFWPGVLLNVITAKVPIDRLVPSDIDGDKGAIVAVTLIAIALFAVVVNQARVMRKTGWLFHYAFWYIAGGLVALVLSQLPGLELRLHHYILAMMILPCTAFPTRLSAIYQGFFLGMFLNGIAAFDFDSILQTAAELQRDAPAGTLLPSFLTNSSTWNASIPLANQSISWDDISAADSVTWNGFALLVDDVERYAGVATNFSLAALDATIPHFFRLAFQEDGVSGDFTKAATLWPNGTWVNPLSGPS</sequence>
<dbReference type="OrthoDB" id="441660at2759"/>
<dbReference type="Proteomes" id="UP000053477">
    <property type="component" value="Unassembled WGS sequence"/>
</dbReference>
<feature type="transmembrane region" description="Helical" evidence="1">
    <location>
        <begin position="537"/>
        <end position="558"/>
    </location>
</feature>
<dbReference type="InterPro" id="IPR036609">
    <property type="entry name" value="LCCL_sf"/>
</dbReference>